<comment type="subcellular location">
    <subcellularLocation>
        <location evidence="1">Membrane</location>
        <topology evidence="1">Multi-pass membrane protein</topology>
    </subcellularLocation>
</comment>
<evidence type="ECO:0000256" key="5">
    <source>
        <dbReference type="ARBA" id="ARBA00022989"/>
    </source>
</evidence>
<comment type="function">
    <text evidence="8">Component of the A-type ATP synthase that produces ATP from ADP in the presence of a proton gradient across the membrane.</text>
</comment>
<accession>A0A150IRV3</accession>
<dbReference type="EMBL" id="LNGE01000015">
    <property type="protein sequence ID" value="KYC45580.1"/>
    <property type="molecule type" value="Genomic_DNA"/>
</dbReference>
<evidence type="ECO:0000313" key="12">
    <source>
        <dbReference type="EMBL" id="KYC45580.1"/>
    </source>
</evidence>
<evidence type="ECO:0000256" key="6">
    <source>
        <dbReference type="ARBA" id="ARBA00023065"/>
    </source>
</evidence>
<evidence type="ECO:0000256" key="3">
    <source>
        <dbReference type="ARBA" id="ARBA00022448"/>
    </source>
</evidence>
<evidence type="ECO:0000256" key="2">
    <source>
        <dbReference type="ARBA" id="ARBA00009904"/>
    </source>
</evidence>
<feature type="transmembrane region" description="Helical" evidence="10">
    <location>
        <begin position="400"/>
        <end position="419"/>
    </location>
</feature>
<evidence type="ECO:0000256" key="11">
    <source>
        <dbReference type="SAM" id="Coils"/>
    </source>
</evidence>
<keyword evidence="4 10" id="KW-0812">Transmembrane</keyword>
<proteinExistence type="inferred from homology"/>
<evidence type="ECO:0000313" key="13">
    <source>
        <dbReference type="EMBL" id="KYC47700.1"/>
    </source>
</evidence>
<keyword evidence="5 10" id="KW-1133">Transmembrane helix</keyword>
<dbReference type="Gene3D" id="1.20.1460.20">
    <property type="match status" value="1"/>
</dbReference>
<dbReference type="Proteomes" id="UP000092403">
    <property type="component" value="Unassembled WGS sequence"/>
</dbReference>
<dbReference type="EMBL" id="LNJC01000016">
    <property type="protein sequence ID" value="KYC50294.1"/>
    <property type="molecule type" value="Genomic_DNA"/>
</dbReference>
<gene>
    <name evidence="12" type="ORF">APG10_00726</name>
    <name evidence="13" type="ORF">APG11_00946</name>
    <name evidence="14" type="ORF">APG12_00912</name>
</gene>
<keyword evidence="11" id="KW-0175">Coiled coil</keyword>
<dbReference type="Proteomes" id="UP000091929">
    <property type="component" value="Unassembled WGS sequence"/>
</dbReference>
<evidence type="ECO:0000256" key="7">
    <source>
        <dbReference type="ARBA" id="ARBA00023136"/>
    </source>
</evidence>
<dbReference type="PANTHER" id="PTHR11629">
    <property type="entry name" value="VACUOLAR PROTON ATPASES"/>
    <property type="match status" value="1"/>
</dbReference>
<evidence type="ECO:0000313" key="16">
    <source>
        <dbReference type="Proteomes" id="UP000092401"/>
    </source>
</evidence>
<keyword evidence="7 10" id="KW-0472">Membrane</keyword>
<accession>A0A150J025</accession>
<dbReference type="GO" id="GO:0046961">
    <property type="term" value="F:proton-transporting ATPase activity, rotational mechanism"/>
    <property type="evidence" value="ECO:0007669"/>
    <property type="project" value="InterPro"/>
</dbReference>
<sequence length="544" mass="62077">MSSNERMTKITLVGTKDIMKGTIEILHSLKIIHIIDFKEQDETFEIGKSLGEVSIFSELLLSIRSILSKFDIRPDKVKTIYIKREVSRELEKEVYETENTIKMYSEKIEKISSILKEIDRIKSIGEITEIGIEKKLISSIDTLLSSKSRLEKQRDKLREEMDSIIKEKSAYLLQYEDFLSSEIEKMEAPLRFTTTKNTFIVEGWIPENKFQELKNILKKKFGDRVNLDKIKYSDEEPVPVEFKHPTPVKPFELLLELFEYPKTREIDPTFAIFITFPLFYGIMLGDIGYGLVIFFASLFMKTKFKTEGWKMILGILEYSSLYTIAFGFIDGEFFGFDIFALLGIEEIFGFKMPILNRIVDFMPIMVLSISIGVLHVLLGLTFGFINVYRSHNLKEAILKKGAWIILIFSIIFIASSVYISNIFLYFGSGLLLISLILLVVGEGFIGLIEIFGIMSNILSYVRLMAIGLSSVGIAIVINSIVTDIVFPKGGIFVLLGYSILILGHIGNILLGILASFLHALRLHYVEFFTKFYEGGGIKYKPFGI</sequence>
<feature type="transmembrane region" description="Helical" evidence="10">
    <location>
        <begin position="460"/>
        <end position="481"/>
    </location>
</feature>
<reference evidence="15 16" key="1">
    <citation type="journal article" date="2016" name="ISME J.">
        <title>Chasing the elusive Euryarchaeota class WSA2: genomes reveal a uniquely fastidious methyl-reducing methanogen.</title>
        <authorList>
            <person name="Nobu M.K."/>
            <person name="Narihiro T."/>
            <person name="Kuroda K."/>
            <person name="Mei R."/>
            <person name="Liu W.T."/>
        </authorList>
    </citation>
    <scope>NUCLEOTIDE SEQUENCE [LARGE SCALE GENOMIC DNA]</scope>
    <source>
        <strain evidence="12">B03fssc0709_Meth_Bin005</strain>
        <strain evidence="13">B15fssc0709_Meth_Bin003</strain>
        <strain evidence="14">BMIXfssc0709_Meth_Bin006</strain>
    </source>
</reference>
<dbReference type="GO" id="GO:0007035">
    <property type="term" value="P:vacuolar acidification"/>
    <property type="evidence" value="ECO:0007669"/>
    <property type="project" value="TreeGrafter"/>
</dbReference>
<evidence type="ECO:0000256" key="9">
    <source>
        <dbReference type="ARBA" id="ARBA00068671"/>
    </source>
</evidence>
<dbReference type="GO" id="GO:0016471">
    <property type="term" value="C:vacuolar proton-transporting V-type ATPase complex"/>
    <property type="evidence" value="ECO:0007669"/>
    <property type="project" value="TreeGrafter"/>
</dbReference>
<evidence type="ECO:0000313" key="14">
    <source>
        <dbReference type="EMBL" id="KYC50294.1"/>
    </source>
</evidence>
<dbReference type="Gene3D" id="3.30.70.2170">
    <property type="match status" value="1"/>
</dbReference>
<comment type="similarity">
    <text evidence="2 10">Belongs to the V-ATPase 116 kDa subunit family.</text>
</comment>
<dbReference type="Proteomes" id="UP000092401">
    <property type="component" value="Unassembled WGS sequence"/>
</dbReference>
<evidence type="ECO:0000256" key="10">
    <source>
        <dbReference type="RuleBase" id="RU361189"/>
    </source>
</evidence>
<name>A0A150IKP7_9EURY</name>
<feature type="transmembrane region" description="Helical" evidence="10">
    <location>
        <begin position="493"/>
        <end position="520"/>
    </location>
</feature>
<feature type="transmembrane region" description="Helical" evidence="10">
    <location>
        <begin position="364"/>
        <end position="388"/>
    </location>
</feature>
<dbReference type="EMBL" id="LNGF01000018">
    <property type="protein sequence ID" value="KYC47700.1"/>
    <property type="molecule type" value="Genomic_DNA"/>
</dbReference>
<keyword evidence="6 10" id="KW-0406">Ion transport</keyword>
<evidence type="ECO:0000256" key="1">
    <source>
        <dbReference type="ARBA" id="ARBA00004141"/>
    </source>
</evidence>
<feature type="transmembrane region" description="Helical" evidence="10">
    <location>
        <begin position="270"/>
        <end position="300"/>
    </location>
</feature>
<comment type="caution">
    <text evidence="12">The sequence shown here is derived from an EMBL/GenBank/DDBJ whole genome shotgun (WGS) entry which is preliminary data.</text>
</comment>
<dbReference type="GO" id="GO:0033179">
    <property type="term" value="C:proton-transporting V-type ATPase, V0 domain"/>
    <property type="evidence" value="ECO:0007669"/>
    <property type="project" value="InterPro"/>
</dbReference>
<keyword evidence="3 10" id="KW-0813">Transport</keyword>
<feature type="coiled-coil region" evidence="11">
    <location>
        <begin position="140"/>
        <end position="167"/>
    </location>
</feature>
<dbReference type="PATRIC" id="fig|1706436.3.peg.733"/>
<dbReference type="GO" id="GO:0051117">
    <property type="term" value="F:ATPase binding"/>
    <property type="evidence" value="ECO:0007669"/>
    <property type="project" value="TreeGrafter"/>
</dbReference>
<protein>
    <recommendedName>
        <fullName evidence="9 10">A-type ATP synthase subunit I</fullName>
    </recommendedName>
</protein>
<feature type="transmembrane region" description="Helical" evidence="10">
    <location>
        <begin position="425"/>
        <end position="448"/>
    </location>
</feature>
<dbReference type="Pfam" id="PF01496">
    <property type="entry name" value="V_ATPase_I"/>
    <property type="match status" value="2"/>
</dbReference>
<dbReference type="PATRIC" id="fig|1706438.3.peg.921"/>
<accession>A0A150IKP7</accession>
<dbReference type="PATRIC" id="fig|1706437.3.peg.956"/>
<dbReference type="InterPro" id="IPR002490">
    <property type="entry name" value="V-ATPase_116kDa_su"/>
</dbReference>
<dbReference type="AlphaFoldDB" id="A0A150IKP7"/>
<organism evidence="12 16">
    <name type="scientific">Candidatus Methanofastidiosum methylothiophilum</name>
    <dbReference type="NCBI Taxonomy" id="1705564"/>
    <lineage>
        <taxon>Archaea</taxon>
        <taxon>Methanobacteriati</taxon>
        <taxon>Methanobacteriota</taxon>
        <taxon>Stenosarchaea group</taxon>
        <taxon>Candidatus Methanofastidiosia</taxon>
        <taxon>Candidatus Methanofastidiosales</taxon>
        <taxon>Candidatus Methanofastidiosaceae</taxon>
        <taxon>Candidatus Methanofastidiosum</taxon>
    </lineage>
</organism>
<evidence type="ECO:0000256" key="4">
    <source>
        <dbReference type="ARBA" id="ARBA00022692"/>
    </source>
</evidence>
<dbReference type="PANTHER" id="PTHR11629:SF63">
    <property type="entry name" value="V-TYPE PROTON ATPASE SUBUNIT A"/>
    <property type="match status" value="1"/>
</dbReference>
<evidence type="ECO:0000256" key="8">
    <source>
        <dbReference type="ARBA" id="ARBA00059506"/>
    </source>
</evidence>
<evidence type="ECO:0000313" key="15">
    <source>
        <dbReference type="Proteomes" id="UP000091929"/>
    </source>
</evidence>